<dbReference type="Proteomes" id="UP001162501">
    <property type="component" value="Chromosome 19"/>
</dbReference>
<reference evidence="1" key="1">
    <citation type="submission" date="2023-05" db="EMBL/GenBank/DDBJ databases">
        <authorList>
            <consortium name="ELIXIR-Norway"/>
        </authorList>
    </citation>
    <scope>NUCLEOTIDE SEQUENCE</scope>
</reference>
<sequence>MGPKARVCDGRGALRAGSWVRTASARKDSGTSRFWRTSALFGLLPAGSTQSSRAGRTLQSQTGRAEPTLHAAEPSRPSTRPSRSRDSRTLRAATAAPSESPTLRTPKPRNRTSPSRGSESGGGKIPAAPGEASPQQRPSGRRKLLSAAVDGDGIAFLNWTTRAPERVRVTSLK</sequence>
<gene>
    <name evidence="1" type="ORF">MRATA1EN3_LOCUS9552</name>
</gene>
<evidence type="ECO:0000313" key="2">
    <source>
        <dbReference type="Proteomes" id="UP001162501"/>
    </source>
</evidence>
<name>A0ACB0EDL4_RANTA</name>
<proteinExistence type="predicted"/>
<dbReference type="EMBL" id="OX596103">
    <property type="protein sequence ID" value="CAI9698339.1"/>
    <property type="molecule type" value="Genomic_DNA"/>
</dbReference>
<protein>
    <submittedName>
        <fullName evidence="1">Uncharacterized protein</fullName>
    </submittedName>
</protein>
<organism evidence="1 2">
    <name type="scientific">Rangifer tarandus platyrhynchus</name>
    <name type="common">Svalbard reindeer</name>
    <dbReference type="NCBI Taxonomy" id="3082113"/>
    <lineage>
        <taxon>Eukaryota</taxon>
        <taxon>Metazoa</taxon>
        <taxon>Chordata</taxon>
        <taxon>Craniata</taxon>
        <taxon>Vertebrata</taxon>
        <taxon>Euteleostomi</taxon>
        <taxon>Mammalia</taxon>
        <taxon>Eutheria</taxon>
        <taxon>Laurasiatheria</taxon>
        <taxon>Artiodactyla</taxon>
        <taxon>Ruminantia</taxon>
        <taxon>Pecora</taxon>
        <taxon>Cervidae</taxon>
        <taxon>Odocoileinae</taxon>
        <taxon>Rangifer</taxon>
    </lineage>
</organism>
<accession>A0ACB0EDL4</accession>
<evidence type="ECO:0000313" key="1">
    <source>
        <dbReference type="EMBL" id="CAI9698339.1"/>
    </source>
</evidence>